<dbReference type="RefSeq" id="WP_060461777.1">
    <property type="nucleotide sequence ID" value="NZ_AP025162.1"/>
</dbReference>
<dbReference type="Proteomes" id="UP000067598">
    <property type="component" value="Unassembled WGS sequence"/>
</dbReference>
<keyword evidence="2" id="KW-0472">Membrane</keyword>
<name>A0A109DFX0_9LACO</name>
<reference evidence="3 4" key="1">
    <citation type="journal article" date="2016" name="Microbiology (Mosc.)">
        <title>Comparison of Lactobacillus crispatus isolates from Lactobacillus-dominated vaginal microbiomes with isolates from microbiomes containing bacterial vaginosis-associated bacteria.</title>
        <authorList>
            <person name="Abdelmaksoud A.A."/>
            <person name="Koparde V.N."/>
            <person name="Sheth N.U."/>
            <person name="Serrano M.G."/>
            <person name="Glascock A.L."/>
            <person name="Fettweis J.M."/>
            <person name="Strauss Iii J.F."/>
            <person name="Buck G.A."/>
            <person name="Jefferson K.K."/>
        </authorList>
    </citation>
    <scope>NUCLEOTIDE SEQUENCE [LARGE SCALE GENOMIC DNA]</scope>
    <source>
        <strain evidence="3 4">VMC3</strain>
    </source>
</reference>
<gene>
    <name evidence="3" type="ORF">AEL95_02185</name>
</gene>
<evidence type="ECO:0000256" key="2">
    <source>
        <dbReference type="SAM" id="Phobius"/>
    </source>
</evidence>
<organism evidence="3 4">
    <name type="scientific">Lactobacillus crispatus</name>
    <dbReference type="NCBI Taxonomy" id="47770"/>
    <lineage>
        <taxon>Bacteria</taxon>
        <taxon>Bacillati</taxon>
        <taxon>Bacillota</taxon>
        <taxon>Bacilli</taxon>
        <taxon>Lactobacillales</taxon>
        <taxon>Lactobacillaceae</taxon>
        <taxon>Lactobacillus</taxon>
    </lineage>
</organism>
<keyword evidence="2" id="KW-0812">Transmembrane</keyword>
<evidence type="ECO:0000313" key="3">
    <source>
        <dbReference type="EMBL" id="KWU04673.1"/>
    </source>
</evidence>
<protein>
    <submittedName>
        <fullName evidence="3">Uncharacterized protein</fullName>
    </submittedName>
</protein>
<proteinExistence type="predicted"/>
<dbReference type="AlphaFoldDB" id="A0A109DFX0"/>
<evidence type="ECO:0000313" key="4">
    <source>
        <dbReference type="Proteomes" id="UP000067598"/>
    </source>
</evidence>
<evidence type="ECO:0000256" key="1">
    <source>
        <dbReference type="SAM" id="Coils"/>
    </source>
</evidence>
<keyword evidence="2" id="KW-1133">Transmembrane helix</keyword>
<keyword evidence="1" id="KW-0175">Coiled coil</keyword>
<sequence>MIQSKNKNELKRHQKHKYRKIYLSFIGVVAAIFIAIVASPYWTGKSIDTEQTVNVVTGNSSFHLANSIYNKQSGKMLLEYYLGDSTDVTSTSDDSDLSNLKYATRVVNMSRGGEDGEELAIKSQKINNHFLVIEVSGIKNGFEDLKIDILPQKVNKRVNMQDFSKNNYIEFFIKENKVDLTSSKVTKSYQNYILDYRQYLINWDKKKISKEQNTIKDAQATIQNSQNNLDSAKAKLEKVGDSQKENYQTQISSLENDISENKAAITQSQKAISKYEDTIRDIKDGDFDN</sequence>
<dbReference type="EMBL" id="LJGP01000007">
    <property type="protein sequence ID" value="KWU04673.1"/>
    <property type="molecule type" value="Genomic_DNA"/>
</dbReference>
<accession>A0A109DFX0</accession>
<feature type="transmembrane region" description="Helical" evidence="2">
    <location>
        <begin position="21"/>
        <end position="42"/>
    </location>
</feature>
<comment type="caution">
    <text evidence="3">The sequence shown here is derived from an EMBL/GenBank/DDBJ whole genome shotgun (WGS) entry which is preliminary data.</text>
</comment>
<dbReference type="PATRIC" id="fig|47770.28.peg.2003"/>
<feature type="coiled-coil region" evidence="1">
    <location>
        <begin position="208"/>
        <end position="264"/>
    </location>
</feature>